<organism evidence="2 3">
    <name type="scientific">Haloferula luteola</name>
    <dbReference type="NCBI Taxonomy" id="595692"/>
    <lineage>
        <taxon>Bacteria</taxon>
        <taxon>Pseudomonadati</taxon>
        <taxon>Verrucomicrobiota</taxon>
        <taxon>Verrucomicrobiia</taxon>
        <taxon>Verrucomicrobiales</taxon>
        <taxon>Verrucomicrobiaceae</taxon>
        <taxon>Haloferula</taxon>
    </lineage>
</organism>
<sequence length="265" mass="26873">MKPSLLLCLPALALGASSLNAAVLYDFNSEVSDAFFSSDISGWSQDIANPTPFGAEAPMAYVADASIVGGVATGTGYLGTLRVNQAPHATTSITGDLSAAGTMSGYSLSMNFGILDNTSDPYTTRDSFSIAVTDSTTATLGMLSITPTVGDVNLWDLSVVGGTGSVTVDVNSGYVLFITFLDDAVKFSYGSAASGVGSIEIGEVAASVSGDFGSLVLTHTPDASEALGTSANALIFDNIAVVPEPGTALLCGVAALGLMRRRRVA</sequence>
<gene>
    <name evidence="2" type="ORF">HNR46_001054</name>
</gene>
<comment type="caution">
    <text evidence="2">The sequence shown here is derived from an EMBL/GenBank/DDBJ whole genome shotgun (WGS) entry which is preliminary data.</text>
</comment>
<dbReference type="AlphaFoldDB" id="A0A840VA45"/>
<dbReference type="Proteomes" id="UP000557717">
    <property type="component" value="Unassembled WGS sequence"/>
</dbReference>
<reference evidence="2 3" key="1">
    <citation type="submission" date="2020-08" db="EMBL/GenBank/DDBJ databases">
        <title>Genomic Encyclopedia of Type Strains, Phase IV (KMG-IV): sequencing the most valuable type-strain genomes for metagenomic binning, comparative biology and taxonomic classification.</title>
        <authorList>
            <person name="Goeker M."/>
        </authorList>
    </citation>
    <scope>NUCLEOTIDE SEQUENCE [LARGE SCALE GENOMIC DNA]</scope>
    <source>
        <strain evidence="2 3">YC6886</strain>
    </source>
</reference>
<evidence type="ECO:0000313" key="2">
    <source>
        <dbReference type="EMBL" id="MBB5350820.1"/>
    </source>
</evidence>
<dbReference type="RefSeq" id="WP_184016444.1">
    <property type="nucleotide sequence ID" value="NZ_JACHFD010000004.1"/>
</dbReference>
<evidence type="ECO:0008006" key="4">
    <source>
        <dbReference type="Google" id="ProtNLM"/>
    </source>
</evidence>
<feature type="signal peptide" evidence="1">
    <location>
        <begin position="1"/>
        <end position="21"/>
    </location>
</feature>
<protein>
    <recommendedName>
        <fullName evidence="4">PEP-CTERM protein-sorting domain-containing protein</fullName>
    </recommendedName>
</protein>
<dbReference type="EMBL" id="JACHFD010000004">
    <property type="protein sequence ID" value="MBB5350820.1"/>
    <property type="molecule type" value="Genomic_DNA"/>
</dbReference>
<keyword evidence="3" id="KW-1185">Reference proteome</keyword>
<keyword evidence="1" id="KW-0732">Signal</keyword>
<proteinExistence type="predicted"/>
<accession>A0A840VA45</accession>
<evidence type="ECO:0000313" key="3">
    <source>
        <dbReference type="Proteomes" id="UP000557717"/>
    </source>
</evidence>
<feature type="chain" id="PRO_5032783912" description="PEP-CTERM protein-sorting domain-containing protein" evidence="1">
    <location>
        <begin position="22"/>
        <end position="265"/>
    </location>
</feature>
<evidence type="ECO:0000256" key="1">
    <source>
        <dbReference type="SAM" id="SignalP"/>
    </source>
</evidence>
<name>A0A840VA45_9BACT</name>